<feature type="transmembrane region" description="Helical" evidence="5">
    <location>
        <begin position="1300"/>
        <end position="1321"/>
    </location>
</feature>
<dbReference type="SUPFAM" id="SSF48726">
    <property type="entry name" value="Immunoglobulin"/>
    <property type="match status" value="3"/>
</dbReference>
<feature type="domain" description="Ig-like" evidence="6">
    <location>
        <begin position="885"/>
        <end position="977"/>
    </location>
</feature>
<keyword evidence="5" id="KW-1133">Transmembrane helix</keyword>
<name>A0AAE1QQL5_9SOLA</name>
<dbReference type="Pfam" id="PF00454">
    <property type="entry name" value="PI3_PI4_kinase"/>
    <property type="match status" value="1"/>
</dbReference>
<dbReference type="SMART" id="SM00408">
    <property type="entry name" value="IGc2"/>
    <property type="match status" value="1"/>
</dbReference>
<proteinExistence type="predicted"/>
<evidence type="ECO:0000256" key="4">
    <source>
        <dbReference type="ARBA" id="ARBA00023319"/>
    </source>
</evidence>
<evidence type="ECO:0000259" key="6">
    <source>
        <dbReference type="PROSITE" id="PS50835"/>
    </source>
</evidence>
<feature type="domain" description="Ig-like" evidence="6">
    <location>
        <begin position="800"/>
        <end position="880"/>
    </location>
</feature>
<accession>A0AAE1QQL5</accession>
<evidence type="ECO:0000256" key="5">
    <source>
        <dbReference type="SAM" id="Phobius"/>
    </source>
</evidence>
<dbReference type="InterPro" id="IPR007110">
    <property type="entry name" value="Ig-like_dom"/>
</dbReference>
<dbReference type="InterPro" id="IPR036179">
    <property type="entry name" value="Ig-like_dom_sf"/>
</dbReference>
<keyword evidence="8" id="KW-1185">Reference proteome</keyword>
<dbReference type="InterPro" id="IPR003598">
    <property type="entry name" value="Ig_sub2"/>
</dbReference>
<dbReference type="SUPFAM" id="SSF56112">
    <property type="entry name" value="Protein kinase-like (PK-like)"/>
    <property type="match status" value="1"/>
</dbReference>
<evidence type="ECO:0000256" key="2">
    <source>
        <dbReference type="ARBA" id="ARBA00022737"/>
    </source>
</evidence>
<dbReference type="InterPro" id="IPR011009">
    <property type="entry name" value="Kinase-like_dom_sf"/>
</dbReference>
<dbReference type="Pfam" id="PF13927">
    <property type="entry name" value="Ig_3"/>
    <property type="match status" value="1"/>
</dbReference>
<dbReference type="SUPFAM" id="SSF56235">
    <property type="entry name" value="N-terminal nucleophile aminohydrolases (Ntn hydrolases)"/>
    <property type="match status" value="1"/>
</dbReference>
<dbReference type="InterPro" id="IPR013783">
    <property type="entry name" value="Ig-like_fold"/>
</dbReference>
<dbReference type="Gene3D" id="1.10.1070.11">
    <property type="entry name" value="Phosphatidylinositol 3-/4-kinase, catalytic domain"/>
    <property type="match status" value="1"/>
</dbReference>
<evidence type="ECO:0000313" key="7">
    <source>
        <dbReference type="EMBL" id="KAK4337444.1"/>
    </source>
</evidence>
<organism evidence="7 8">
    <name type="scientific">Anisodus tanguticus</name>
    <dbReference type="NCBI Taxonomy" id="243964"/>
    <lineage>
        <taxon>Eukaryota</taxon>
        <taxon>Viridiplantae</taxon>
        <taxon>Streptophyta</taxon>
        <taxon>Embryophyta</taxon>
        <taxon>Tracheophyta</taxon>
        <taxon>Spermatophyta</taxon>
        <taxon>Magnoliopsida</taxon>
        <taxon>eudicotyledons</taxon>
        <taxon>Gunneridae</taxon>
        <taxon>Pentapetalae</taxon>
        <taxon>asterids</taxon>
        <taxon>lamiids</taxon>
        <taxon>Solanales</taxon>
        <taxon>Solanaceae</taxon>
        <taxon>Solanoideae</taxon>
        <taxon>Hyoscyameae</taxon>
        <taxon>Anisodus</taxon>
    </lineage>
</organism>
<dbReference type="SMART" id="SM00409">
    <property type="entry name" value="IG"/>
    <property type="match status" value="1"/>
</dbReference>
<reference evidence="7" key="1">
    <citation type="submission" date="2023-12" db="EMBL/GenBank/DDBJ databases">
        <title>Genome assembly of Anisodus tanguticus.</title>
        <authorList>
            <person name="Wang Y.-J."/>
        </authorList>
    </citation>
    <scope>NUCLEOTIDE SEQUENCE</scope>
    <source>
        <strain evidence="7">KB-2021</strain>
        <tissue evidence="7">Leaf</tissue>
    </source>
</reference>
<evidence type="ECO:0000256" key="3">
    <source>
        <dbReference type="ARBA" id="ARBA00023157"/>
    </source>
</evidence>
<dbReference type="Gene3D" id="2.60.40.10">
    <property type="entry name" value="Immunoglobulins"/>
    <property type="match status" value="3"/>
</dbReference>
<dbReference type="Gene3D" id="3.60.20.10">
    <property type="entry name" value="Glutamine Phosphoribosylpyrophosphate, subunit 1, domain 1"/>
    <property type="match status" value="1"/>
</dbReference>
<dbReference type="EMBL" id="JAVYJV010000026">
    <property type="protein sequence ID" value="KAK4337444.1"/>
    <property type="molecule type" value="Genomic_DNA"/>
</dbReference>
<gene>
    <name evidence="7" type="ORF">RND71_043648</name>
</gene>
<evidence type="ECO:0000313" key="8">
    <source>
        <dbReference type="Proteomes" id="UP001291623"/>
    </source>
</evidence>
<keyword evidence="2" id="KW-0677">Repeat</keyword>
<protein>
    <recommendedName>
        <fullName evidence="6">Ig-like domain-containing protein</fullName>
    </recommendedName>
</protein>
<comment type="caution">
    <text evidence="7">The sequence shown here is derived from an EMBL/GenBank/DDBJ whole genome shotgun (WGS) entry which is preliminary data.</text>
</comment>
<keyword evidence="1" id="KW-0732">Signal</keyword>
<sequence>METCMCKSAIIDQIHKTDLNQVIEKFPSRPSHFNNNGFQIRQQLGQVTPESFSNPNSEKPNLSNNFENQIISHQNYMSSDQLNNPSNFLLQGSSVNGLDLNSNTNSQNDLMNNVEASINNMPQIISEKNSIKPSTNFMNEINKFGKIKISDFPTNEQTSHNKIKLDFKNKQGSNFFDLIDNDSDGLKKKQLAVSASTVPMKFLENKKGSFRSFGSDFEQELDQIRATFFDKERTRDPIKGLDEFNLNTANSLSNDQRLTNTLNNDQRLTNSLNNDQRFTSSLNNNLGNKFFNNGIGFSVSNNNNDQQINSVNNNNDLQLPLSVQLNKNSINEIPNTKSKLIDYTQPSFNEQLSSVDLSNNLDPSAKNIIAEPANKNSYDGNANNNNYGNTQTFTLNSGHGSTSTSFEVPTLSGLKGLLKNGLLKTGGYGGSYGNAGYGGGGYGGGSYGGGGYGGSSYGGGSYGGGGYGGGGYGGSYGSSSGNKGYGGGDGHGGGSMSYSMPVSYTLSTNDYGSGGHDAGYGGYTAHSSNYGGHGGGYGGHGGGYGGGYGSSYGGQSSGYGGQASSGYGSYGGGGYGGGGYGGGYGGDYGGGYGTYSDAGGYGGMNDYGSVSSSYSNSGHGGEIIVTSSHGNKGSSAPIISHYTMNSPNLGGHGSISYNANDHGSTVTHLYNNMVLNDDFLNTTEIYETKIRIQKRKKRKLIRNKSYSKDNFICQISTLYKKMINNRMIILTLSKQSNLKDPTLFIGQFKSSKDEHIGSRFPNNSIEIINANKEDEGTYTCQLATGQGTIIKHTLKILYKPSITNTNDAINVIEGNTIKLSCETDGQPEPAILWERSGIFPANFTKTSSFNYFKAEPDVSGIYTCNASNELGSVIKNFRINVEFSPEIVISETSDKDDPTERRVICTVRANPRPISLVLKKVDTSYTNNEETIIEDENNNFLTKYIQTYYVRSPSDYGQYVCVARNSIGSNEKTHNVTLDRPKPPVAELIDFPQDKVLRQNSKFEWKVESQHAIINFEVTVAKKIPIPPTFTYSVLKKIDVKPIEDQNTYYGSLDLNDYEIMNDYKVTIKAINSYSQESYDNRLGGQVYSVPPGGLLVKQPYAIGGSGSSYIYGYVDANFKEKMPKDEYYKVGLIEVVPNAYTIANIQKEKAFSTATSAFQKSSLLQWLKEKNPSLEQQSKAIEEFTKSCAGYCVATYVLVMSIKDASPTNPSIEGGLQLIKNSQVKNNNKAPLSITFKVDKDLKETKLGDSGLESPSVTYVDNNDSVNIFNKYQLSSSANARFNSHFYTGPKEHDFFRKAFLTAIIVVGWVWSVMWGVNFIKSK</sequence>
<dbReference type="InterPro" id="IPR000403">
    <property type="entry name" value="PI3/4_kinase_cat_dom"/>
</dbReference>
<dbReference type="InterPro" id="IPR051170">
    <property type="entry name" value="Neural/epithelial_adhesion"/>
</dbReference>
<dbReference type="GO" id="GO:0005839">
    <property type="term" value="C:proteasome core complex"/>
    <property type="evidence" value="ECO:0007669"/>
    <property type="project" value="InterPro"/>
</dbReference>
<dbReference type="InterPro" id="IPR036940">
    <property type="entry name" value="PI3/4_kinase_cat_sf"/>
</dbReference>
<dbReference type="InterPro" id="IPR003599">
    <property type="entry name" value="Ig_sub"/>
</dbReference>
<dbReference type="InterPro" id="IPR029055">
    <property type="entry name" value="Ntn_hydrolases_N"/>
</dbReference>
<evidence type="ECO:0000256" key="1">
    <source>
        <dbReference type="ARBA" id="ARBA00022729"/>
    </source>
</evidence>
<dbReference type="PANTHER" id="PTHR12231:SF253">
    <property type="entry name" value="DPR-INTERACTING PROTEIN ETA, ISOFORM B-RELATED"/>
    <property type="match status" value="1"/>
</dbReference>
<keyword evidence="4" id="KW-0393">Immunoglobulin domain</keyword>
<keyword evidence="3" id="KW-1015">Disulfide bond</keyword>
<keyword evidence="5" id="KW-0472">Membrane</keyword>
<dbReference type="PROSITE" id="PS50835">
    <property type="entry name" value="IG_LIKE"/>
    <property type="match status" value="2"/>
</dbReference>
<dbReference type="Proteomes" id="UP001291623">
    <property type="component" value="Unassembled WGS sequence"/>
</dbReference>
<dbReference type="PANTHER" id="PTHR12231">
    <property type="entry name" value="CTX-RELATED TYPE I TRANSMEMBRANE PROTEIN"/>
    <property type="match status" value="1"/>
</dbReference>
<keyword evidence="5" id="KW-0812">Transmembrane</keyword>
<dbReference type="GO" id="GO:0051603">
    <property type="term" value="P:proteolysis involved in protein catabolic process"/>
    <property type="evidence" value="ECO:0007669"/>
    <property type="project" value="InterPro"/>
</dbReference>